<comment type="caution">
    <text evidence="2">The sequence shown here is derived from an EMBL/GenBank/DDBJ whole genome shotgun (WGS) entry which is preliminary data.</text>
</comment>
<dbReference type="CDD" id="cd07041">
    <property type="entry name" value="STAS_RsbR_RsbS_like"/>
    <property type="match status" value="1"/>
</dbReference>
<proteinExistence type="predicted"/>
<dbReference type="RefSeq" id="WP_248253747.1">
    <property type="nucleotide sequence ID" value="NZ_JAIWJX010000002.1"/>
</dbReference>
<protein>
    <submittedName>
        <fullName evidence="2">STAS domain-containing protein</fullName>
    </submittedName>
</protein>
<dbReference type="InterPro" id="IPR051932">
    <property type="entry name" value="Bact_StressResp_Reg"/>
</dbReference>
<dbReference type="InterPro" id="IPR024096">
    <property type="entry name" value="NO_sig/Golgi_transp_ligand-bd"/>
</dbReference>
<evidence type="ECO:0000313" key="2">
    <source>
        <dbReference type="EMBL" id="MCK6258459.1"/>
    </source>
</evidence>
<dbReference type="SUPFAM" id="SSF52091">
    <property type="entry name" value="SpoIIaa-like"/>
    <property type="match status" value="1"/>
</dbReference>
<dbReference type="EMBL" id="JAIWJX010000002">
    <property type="protein sequence ID" value="MCK6258459.1"/>
    <property type="molecule type" value="Genomic_DNA"/>
</dbReference>
<dbReference type="InterPro" id="IPR036513">
    <property type="entry name" value="STAS_dom_sf"/>
</dbReference>
<organism evidence="2 3">
    <name type="scientific">Fictibacillus marinisediminis</name>
    <dbReference type="NCBI Taxonomy" id="2878389"/>
    <lineage>
        <taxon>Bacteria</taxon>
        <taxon>Bacillati</taxon>
        <taxon>Bacillota</taxon>
        <taxon>Bacilli</taxon>
        <taxon>Bacillales</taxon>
        <taxon>Fictibacillaceae</taxon>
        <taxon>Fictibacillus</taxon>
    </lineage>
</organism>
<evidence type="ECO:0000313" key="3">
    <source>
        <dbReference type="Proteomes" id="UP001139011"/>
    </source>
</evidence>
<dbReference type="PANTHER" id="PTHR33745">
    <property type="entry name" value="RSBT ANTAGONIST PROTEIN RSBS-RELATED"/>
    <property type="match status" value="1"/>
</dbReference>
<accession>A0A9X2BE10</accession>
<dbReference type="PANTHER" id="PTHR33745:SF8">
    <property type="entry name" value="BLUE-LIGHT PHOTORECEPTOR"/>
    <property type="match status" value="1"/>
</dbReference>
<gene>
    <name evidence="2" type="ORF">LCY76_17940</name>
</gene>
<feature type="domain" description="STAS" evidence="1">
    <location>
        <begin position="222"/>
        <end position="315"/>
    </location>
</feature>
<keyword evidence="3" id="KW-1185">Reference proteome</keyword>
<reference evidence="2" key="1">
    <citation type="submission" date="2021-09" db="EMBL/GenBank/DDBJ databases">
        <title>Genome analysis of Fictibacillus sp. KIGAM418 isolated from marine sediment.</title>
        <authorList>
            <person name="Seo M.-J."/>
            <person name="Cho E.-S."/>
            <person name="Hwang C.Y."/>
        </authorList>
    </citation>
    <scope>NUCLEOTIDE SEQUENCE</scope>
    <source>
        <strain evidence="2">KIGAM418</strain>
    </source>
</reference>
<evidence type="ECO:0000259" key="1">
    <source>
        <dbReference type="Pfam" id="PF01740"/>
    </source>
</evidence>
<dbReference type="Gene3D" id="3.30.750.24">
    <property type="entry name" value="STAS domain"/>
    <property type="match status" value="1"/>
</dbReference>
<name>A0A9X2BE10_9BACL</name>
<sequence>MNHLNNTQIKVGSAEFSWRPADGSFLFEGDDAILFWINSAFKTFLDTIEEVSGDESANVVLETTGYRMGIIVGEFFYNEGANPADVLNVLPGIYASAGWGTLEIEELDEKEKKAVLRMKNSWEYRINKLQKKKNHGTFIPGHWAGVLTGLFGENLWYRVTSSQLEGDEHCQFEFYPSLITVSENIHELSRRREQAEIFKLENIVEERTKELSDLLKVISSPIIPVLDHIVVIPLLGKYNEDRSKELLEKTINELPKYGADFLILDLTGLDEDISEYTISLFQQLIAATTLLGTKTIMVGISPALSIMMTNSNYHTSDIKSFANLKHGIHYALAERGQRII</sequence>
<dbReference type="Gene3D" id="3.30.1380.20">
    <property type="entry name" value="Trafficking protein particle complex subunit 3"/>
    <property type="match status" value="1"/>
</dbReference>
<dbReference type="AlphaFoldDB" id="A0A9X2BE10"/>
<dbReference type="SUPFAM" id="SSF111126">
    <property type="entry name" value="Ligand-binding domain in the NO signalling and Golgi transport"/>
    <property type="match status" value="1"/>
</dbReference>
<dbReference type="InterPro" id="IPR002645">
    <property type="entry name" value="STAS_dom"/>
</dbReference>
<dbReference type="Pfam" id="PF01740">
    <property type="entry name" value="STAS"/>
    <property type="match status" value="1"/>
</dbReference>
<dbReference type="Proteomes" id="UP001139011">
    <property type="component" value="Unassembled WGS sequence"/>
</dbReference>